<accession>A0A1H4ACJ3</accession>
<evidence type="ECO:0000313" key="1">
    <source>
        <dbReference type="EMBL" id="SEA33262.1"/>
    </source>
</evidence>
<proteinExistence type="predicted"/>
<name>A0A1H4ACJ3_9GAMM</name>
<dbReference type="Gene3D" id="1.25.40.10">
    <property type="entry name" value="Tetratricopeptide repeat domain"/>
    <property type="match status" value="1"/>
</dbReference>
<organism evidence="1 2">
    <name type="scientific">Thiothrix caldifontis</name>
    <dbReference type="NCBI Taxonomy" id="525918"/>
    <lineage>
        <taxon>Bacteria</taxon>
        <taxon>Pseudomonadati</taxon>
        <taxon>Pseudomonadota</taxon>
        <taxon>Gammaproteobacteria</taxon>
        <taxon>Thiotrichales</taxon>
        <taxon>Thiotrichaceae</taxon>
        <taxon>Thiothrix</taxon>
    </lineage>
</organism>
<dbReference type="AlphaFoldDB" id="A0A1H4ACJ3"/>
<dbReference type="OrthoDB" id="8553427at2"/>
<reference evidence="1 2" key="1">
    <citation type="submission" date="2016-10" db="EMBL/GenBank/DDBJ databases">
        <authorList>
            <person name="de Groot N.N."/>
        </authorList>
    </citation>
    <scope>NUCLEOTIDE SEQUENCE [LARGE SCALE GENOMIC DNA]</scope>
    <source>
        <strain evidence="1 2">DSM 21228</strain>
    </source>
</reference>
<dbReference type="STRING" id="525918.SAMN05660964_01394"/>
<evidence type="ECO:0000313" key="2">
    <source>
        <dbReference type="Proteomes" id="UP000199397"/>
    </source>
</evidence>
<dbReference type="EMBL" id="FNQP01000006">
    <property type="protein sequence ID" value="SEA33262.1"/>
    <property type="molecule type" value="Genomic_DNA"/>
</dbReference>
<keyword evidence="2" id="KW-1185">Reference proteome</keyword>
<gene>
    <name evidence="1" type="ORF">SAMN05660964_01394</name>
</gene>
<protein>
    <recommendedName>
        <fullName evidence="3">Tetratricopeptide repeat-containing protein</fullName>
    </recommendedName>
</protein>
<dbReference type="InterPro" id="IPR011990">
    <property type="entry name" value="TPR-like_helical_dom_sf"/>
</dbReference>
<evidence type="ECO:0008006" key="3">
    <source>
        <dbReference type="Google" id="ProtNLM"/>
    </source>
</evidence>
<dbReference type="Proteomes" id="UP000199397">
    <property type="component" value="Unassembled WGS sequence"/>
</dbReference>
<dbReference type="RefSeq" id="WP_093066766.1">
    <property type="nucleotide sequence ID" value="NZ_FNQP01000006.1"/>
</dbReference>
<sequence>MATREELSAQASACNDAESYAALAKQAAAEPADLDYAKELLAKGESNCSFPAHYVAVAEGYVAVGDKDKAAALYDEAANACFDAKEKAETGYSIAKFLGDRDKGRALLEEAISETTNTTELLSYAGYVQDALQDNALANKLFSKVTANCKSIADYQKLATDIKNSGNPTTALMVFKKAAPSSSETADVVSFAQGLKDLFGDDKEVAATLGDAESNCMFPAQFVTLAGGFMNLLGDKAKAEDLLEQGKNFAMSGEENLDLATGYASLLGDQATAKDMYGIALNEFSGKEDLLKLASAVAANMDDKTIAGKAYDKLASKLSTPSDLAMLAKAVNDNLGDKDRVASIYAAAESKATNAAALVSLAGEVNTNLQDPAKTNALYAKAVDACKVYTDATSILEALAKNPADAALAATSLQKALELTETNAQVLDVAQRAQKLTPGDNTVVIQALDKAEANVSSLDEMRKLANASKQLLADDAERNDRIGAKLAKREASQARYTEFQNQEKTLTRPNQFIALAGAVVEELEDTSYASQLLTTAEEKMQEAGTFSFAAYQPLIVSVGNLVKDKAWLARLLDLAANNSNTFAQVRNLGETVSKQLSDTEFGKTWTQQFYAAQLEKLDSSNASTFEYNKLAKAVKEHLDDDAQAQTILDKGEAKAQNHFHFAYMAELAQKWGNSSKAESLYAKATAACQDASQQRELADLMRKAGVVSTLAQTATQSQGGKGTYW</sequence>
<dbReference type="SUPFAM" id="SSF48452">
    <property type="entry name" value="TPR-like"/>
    <property type="match status" value="1"/>
</dbReference>